<feature type="domain" description="4'-phosphopantetheinyl transferase" evidence="3">
    <location>
        <begin position="105"/>
        <end position="172"/>
    </location>
</feature>
<feature type="domain" description="4'-phosphopantetheinyl transferase N-terminal" evidence="4">
    <location>
        <begin position="30"/>
        <end position="99"/>
    </location>
</feature>
<dbReference type="GO" id="GO:0000287">
    <property type="term" value="F:magnesium ion binding"/>
    <property type="evidence" value="ECO:0007669"/>
    <property type="project" value="InterPro"/>
</dbReference>
<dbReference type="PANTHER" id="PTHR12215:SF10">
    <property type="entry name" value="L-AMINOADIPATE-SEMIALDEHYDE DEHYDROGENASE-PHOSPHOPANTETHEINYL TRANSFERASE"/>
    <property type="match status" value="1"/>
</dbReference>
<dbReference type="EMBL" id="FORU01000016">
    <property type="protein sequence ID" value="SFJ79020.1"/>
    <property type="molecule type" value="Genomic_DNA"/>
</dbReference>
<dbReference type="InterPro" id="IPR037143">
    <property type="entry name" value="4-PPantetheinyl_Trfase_dom_sf"/>
</dbReference>
<proteinExistence type="inferred from homology"/>
<dbReference type="SUPFAM" id="SSF56214">
    <property type="entry name" value="4'-phosphopantetheinyl transferase"/>
    <property type="match status" value="2"/>
</dbReference>
<dbReference type="Gene3D" id="3.90.470.20">
    <property type="entry name" value="4'-phosphopantetheinyl transferase domain"/>
    <property type="match status" value="2"/>
</dbReference>
<name>A0A1I3U7P2_9FLAO</name>
<dbReference type="GO" id="GO:0005829">
    <property type="term" value="C:cytosol"/>
    <property type="evidence" value="ECO:0007669"/>
    <property type="project" value="TreeGrafter"/>
</dbReference>
<dbReference type="GO" id="GO:0008897">
    <property type="term" value="F:holo-[acyl-carrier-protein] synthase activity"/>
    <property type="evidence" value="ECO:0007669"/>
    <property type="project" value="InterPro"/>
</dbReference>
<comment type="similarity">
    <text evidence="1">Belongs to the P-Pant transferase superfamily. Gsp/Sfp/HetI/AcpT family.</text>
</comment>
<accession>A0A1I3U7P2</accession>
<evidence type="ECO:0000256" key="1">
    <source>
        <dbReference type="ARBA" id="ARBA00010990"/>
    </source>
</evidence>
<dbReference type="Proteomes" id="UP000243887">
    <property type="component" value="Unassembled WGS sequence"/>
</dbReference>
<protein>
    <submittedName>
        <fullName evidence="5">4'-phosphopantetheinyl transferase</fullName>
    </submittedName>
</protein>
<dbReference type="InterPro" id="IPR008278">
    <property type="entry name" value="4-PPantetheinyl_Trfase_dom"/>
</dbReference>
<dbReference type="InterPro" id="IPR055066">
    <property type="entry name" value="AASDHPPT_N"/>
</dbReference>
<dbReference type="PANTHER" id="PTHR12215">
    <property type="entry name" value="PHOSPHOPANTETHEINE TRANSFERASE"/>
    <property type="match status" value="1"/>
</dbReference>
<organism evidence="5 6">
    <name type="scientific">Myroides guanonis</name>
    <dbReference type="NCBI Taxonomy" id="1150112"/>
    <lineage>
        <taxon>Bacteria</taxon>
        <taxon>Pseudomonadati</taxon>
        <taxon>Bacteroidota</taxon>
        <taxon>Flavobacteriia</taxon>
        <taxon>Flavobacteriales</taxon>
        <taxon>Flavobacteriaceae</taxon>
        <taxon>Myroides</taxon>
    </lineage>
</organism>
<dbReference type="OrthoDB" id="9808281at2"/>
<dbReference type="InterPro" id="IPR050559">
    <property type="entry name" value="P-Pant_transferase_sf"/>
</dbReference>
<dbReference type="STRING" id="1150112.SAMN04487893_11653"/>
<dbReference type="AlphaFoldDB" id="A0A1I3U7P2"/>
<keyword evidence="6" id="KW-1185">Reference proteome</keyword>
<evidence type="ECO:0000259" key="3">
    <source>
        <dbReference type="Pfam" id="PF01648"/>
    </source>
</evidence>
<evidence type="ECO:0000313" key="6">
    <source>
        <dbReference type="Proteomes" id="UP000243887"/>
    </source>
</evidence>
<gene>
    <name evidence="5" type="ORF">SAMN04487893_11653</name>
</gene>
<reference evidence="6" key="1">
    <citation type="submission" date="2016-10" db="EMBL/GenBank/DDBJ databases">
        <authorList>
            <person name="Varghese N."/>
            <person name="Submissions S."/>
        </authorList>
    </citation>
    <scope>NUCLEOTIDE SEQUENCE [LARGE SCALE GENOMIC DNA]</scope>
    <source>
        <strain evidence="6">DSM 26542</strain>
    </source>
</reference>
<dbReference type="Pfam" id="PF22624">
    <property type="entry name" value="AASDHPPT_N"/>
    <property type="match status" value="1"/>
</dbReference>
<sequence>MIYIYYAFISEDNHEKLMNEFLLRFPIDFQNKILNYRRWQDAQLSLLGRILLYKATANFNENYKDVSIKYNKYNKPYFGDGNEVCFNISHSGEMVVCAVTNVCDIGIDIELRQDITVEDFQPQMTDNEWLKISTSLDKMDSFYNYWTQKEAVIKCNGKGFSVILKSFEISQDIVIIDNNFFFLKEINIDDRYKCYVATSELVSNECIRVSELNSSNYYTN</sequence>
<dbReference type="Pfam" id="PF01648">
    <property type="entry name" value="ACPS"/>
    <property type="match status" value="1"/>
</dbReference>
<evidence type="ECO:0000313" key="5">
    <source>
        <dbReference type="EMBL" id="SFJ79020.1"/>
    </source>
</evidence>
<evidence type="ECO:0000256" key="2">
    <source>
        <dbReference type="ARBA" id="ARBA00022679"/>
    </source>
</evidence>
<evidence type="ECO:0000259" key="4">
    <source>
        <dbReference type="Pfam" id="PF22624"/>
    </source>
</evidence>
<keyword evidence="2 5" id="KW-0808">Transferase</keyword>
<dbReference type="GO" id="GO:0019878">
    <property type="term" value="P:lysine biosynthetic process via aminoadipic acid"/>
    <property type="evidence" value="ECO:0007669"/>
    <property type="project" value="TreeGrafter"/>
</dbReference>